<gene>
    <name evidence="2" type="ORF">SARC_14660</name>
</gene>
<dbReference type="Pfam" id="PF23341">
    <property type="entry name" value="PEP5_VPS11_N"/>
    <property type="match status" value="1"/>
</dbReference>
<dbReference type="AlphaFoldDB" id="A0A0L0F7T5"/>
<name>A0A0L0F7T5_9EUKA</name>
<keyword evidence="3" id="KW-1185">Reference proteome</keyword>
<evidence type="ECO:0000313" key="2">
    <source>
        <dbReference type="EMBL" id="KNC72780.1"/>
    </source>
</evidence>
<accession>A0A0L0F7T5</accession>
<proteinExistence type="predicted"/>
<evidence type="ECO:0000259" key="1">
    <source>
        <dbReference type="Pfam" id="PF23341"/>
    </source>
</evidence>
<reference evidence="2 3" key="1">
    <citation type="submission" date="2011-02" db="EMBL/GenBank/DDBJ databases">
        <title>The Genome Sequence of Sphaeroforma arctica JP610.</title>
        <authorList>
            <consortium name="The Broad Institute Genome Sequencing Platform"/>
            <person name="Russ C."/>
            <person name="Cuomo C."/>
            <person name="Young S.K."/>
            <person name="Zeng Q."/>
            <person name="Gargeya S."/>
            <person name="Alvarado L."/>
            <person name="Berlin A."/>
            <person name="Chapman S.B."/>
            <person name="Chen Z."/>
            <person name="Freedman E."/>
            <person name="Gellesch M."/>
            <person name="Goldberg J."/>
            <person name="Griggs A."/>
            <person name="Gujja S."/>
            <person name="Heilman E."/>
            <person name="Heiman D."/>
            <person name="Howarth C."/>
            <person name="Mehta T."/>
            <person name="Neiman D."/>
            <person name="Pearson M."/>
            <person name="Roberts A."/>
            <person name="Saif S."/>
            <person name="Shea T."/>
            <person name="Shenoy N."/>
            <person name="Sisk P."/>
            <person name="Stolte C."/>
            <person name="Sykes S."/>
            <person name="White J."/>
            <person name="Yandava C."/>
            <person name="Burger G."/>
            <person name="Gray M.W."/>
            <person name="Holland P.W.H."/>
            <person name="King N."/>
            <person name="Lang F.B.F."/>
            <person name="Roger A.J."/>
            <person name="Ruiz-Trillo I."/>
            <person name="Haas B."/>
            <person name="Nusbaum C."/>
            <person name="Birren B."/>
        </authorList>
    </citation>
    <scope>NUCLEOTIDE SEQUENCE [LARGE SCALE GENOMIC DNA]</scope>
    <source>
        <strain evidence="2 3">JP610</strain>
    </source>
</reference>
<dbReference type="OrthoDB" id="26184at2759"/>
<dbReference type="RefSeq" id="XP_014146682.1">
    <property type="nucleotide sequence ID" value="XM_014291207.1"/>
</dbReference>
<organism evidence="2 3">
    <name type="scientific">Sphaeroforma arctica JP610</name>
    <dbReference type="NCBI Taxonomy" id="667725"/>
    <lineage>
        <taxon>Eukaryota</taxon>
        <taxon>Ichthyosporea</taxon>
        <taxon>Ichthyophonida</taxon>
        <taxon>Sphaeroforma</taxon>
    </lineage>
</organism>
<dbReference type="GeneID" id="25915164"/>
<protein>
    <recommendedName>
        <fullName evidence="1">PEP5/VPS11 N-terminal domain-containing protein</fullName>
    </recommendedName>
</protein>
<feature type="non-terminal residue" evidence="2">
    <location>
        <position position="1"/>
    </location>
</feature>
<feature type="domain" description="PEP5/VPS11 N-terminal" evidence="1">
    <location>
        <begin position="1"/>
        <end position="85"/>
    </location>
</feature>
<dbReference type="Proteomes" id="UP000054560">
    <property type="component" value="Unassembled WGS sequence"/>
</dbReference>
<sequence>RIVLETEFPVTGLGFTTDNKRGTVHLFCVTTDSIYLLDVTNVKNKGTIPIGLMEEQGCGLNCATISNTGSMVMARPEVSGHVYVYVCGDMFLFRGFLVRSILRWGDALPPTTNGYLVKIGLL</sequence>
<dbReference type="InterPro" id="IPR057307">
    <property type="entry name" value="PEP5_VPS11_N"/>
</dbReference>
<dbReference type="EMBL" id="KQ246516">
    <property type="protein sequence ID" value="KNC72780.1"/>
    <property type="molecule type" value="Genomic_DNA"/>
</dbReference>
<evidence type="ECO:0000313" key="3">
    <source>
        <dbReference type="Proteomes" id="UP000054560"/>
    </source>
</evidence>